<proteinExistence type="predicted"/>
<evidence type="ECO:0000313" key="3">
    <source>
        <dbReference type="Proteomes" id="UP000275078"/>
    </source>
</evidence>
<evidence type="ECO:0000313" key="2">
    <source>
        <dbReference type="EMBL" id="RPA76597.1"/>
    </source>
</evidence>
<dbReference type="PANTHER" id="PTHR13379">
    <property type="entry name" value="UNCHARACTERIZED DUF1308"/>
    <property type="match status" value="1"/>
</dbReference>
<dbReference type="PANTHER" id="PTHR13379:SF0">
    <property type="entry name" value="UPF0415 PROTEIN C7ORF25"/>
    <property type="match status" value="1"/>
</dbReference>
<keyword evidence="3" id="KW-1185">Reference proteome</keyword>
<organism evidence="2 3">
    <name type="scientific">Ascobolus immersus RN42</name>
    <dbReference type="NCBI Taxonomy" id="1160509"/>
    <lineage>
        <taxon>Eukaryota</taxon>
        <taxon>Fungi</taxon>
        <taxon>Dikarya</taxon>
        <taxon>Ascomycota</taxon>
        <taxon>Pezizomycotina</taxon>
        <taxon>Pezizomycetes</taxon>
        <taxon>Pezizales</taxon>
        <taxon>Ascobolaceae</taxon>
        <taxon>Ascobolus</taxon>
    </lineage>
</organism>
<gene>
    <name evidence="2" type="ORF">BJ508DRAFT_182190</name>
</gene>
<feature type="region of interest" description="Disordered" evidence="1">
    <location>
        <begin position="279"/>
        <end position="298"/>
    </location>
</feature>
<sequence length="335" mass="36771">MPRSIDSFPSPDSSRSSSPSGYPNPLAAAHLLRAQQLLHKVETLQHILRSPKYAAPTSNTLPSPTDEDETKESTWYAAPISQVELRHFHAAVKAEVNLLSFQAHSKPKEDEDPAKAPAGTISGSNLPFLESVWRVVEAEGPGVRGLRVGVGYKEPAAPGNGGKKGKMVKRRVEVDVISDGGRRWTKVLGTTKEKLIRELSLHNHADDLMPEEDEESEEIEHGILRTLKGLVRARGETWVGYLRPVVELRVLGISAEEAEGDGILRTYFRQVRKMGVEVGFGAGGPTEKEQDQSGEGWMEDLHRECSRRTYHFGPPLQPDGARPVAVLDCTVSPPS</sequence>
<dbReference type="AlphaFoldDB" id="A0A3N4HTH5"/>
<protein>
    <submittedName>
        <fullName evidence="2">Uncharacterized protein</fullName>
    </submittedName>
</protein>
<reference evidence="2 3" key="1">
    <citation type="journal article" date="2018" name="Nat. Ecol. Evol.">
        <title>Pezizomycetes genomes reveal the molecular basis of ectomycorrhizal truffle lifestyle.</title>
        <authorList>
            <person name="Murat C."/>
            <person name="Payen T."/>
            <person name="Noel B."/>
            <person name="Kuo A."/>
            <person name="Morin E."/>
            <person name="Chen J."/>
            <person name="Kohler A."/>
            <person name="Krizsan K."/>
            <person name="Balestrini R."/>
            <person name="Da Silva C."/>
            <person name="Montanini B."/>
            <person name="Hainaut M."/>
            <person name="Levati E."/>
            <person name="Barry K.W."/>
            <person name="Belfiori B."/>
            <person name="Cichocki N."/>
            <person name="Clum A."/>
            <person name="Dockter R.B."/>
            <person name="Fauchery L."/>
            <person name="Guy J."/>
            <person name="Iotti M."/>
            <person name="Le Tacon F."/>
            <person name="Lindquist E.A."/>
            <person name="Lipzen A."/>
            <person name="Malagnac F."/>
            <person name="Mello A."/>
            <person name="Molinier V."/>
            <person name="Miyauchi S."/>
            <person name="Poulain J."/>
            <person name="Riccioni C."/>
            <person name="Rubini A."/>
            <person name="Sitrit Y."/>
            <person name="Splivallo R."/>
            <person name="Traeger S."/>
            <person name="Wang M."/>
            <person name="Zifcakova L."/>
            <person name="Wipf D."/>
            <person name="Zambonelli A."/>
            <person name="Paolocci F."/>
            <person name="Nowrousian M."/>
            <person name="Ottonello S."/>
            <person name="Baldrian P."/>
            <person name="Spatafora J.W."/>
            <person name="Henrissat B."/>
            <person name="Nagy L.G."/>
            <person name="Aury J.M."/>
            <person name="Wincker P."/>
            <person name="Grigoriev I.V."/>
            <person name="Bonfante P."/>
            <person name="Martin F.M."/>
        </authorList>
    </citation>
    <scope>NUCLEOTIDE SEQUENCE [LARGE SCALE GENOMIC DNA]</scope>
    <source>
        <strain evidence="2 3">RN42</strain>
    </source>
</reference>
<dbReference type="OrthoDB" id="441890at2759"/>
<dbReference type="Proteomes" id="UP000275078">
    <property type="component" value="Unassembled WGS sequence"/>
</dbReference>
<feature type="region of interest" description="Disordered" evidence="1">
    <location>
        <begin position="1"/>
        <end position="26"/>
    </location>
</feature>
<accession>A0A3N4HTH5</accession>
<dbReference type="EMBL" id="ML119741">
    <property type="protein sequence ID" value="RPA76597.1"/>
    <property type="molecule type" value="Genomic_DNA"/>
</dbReference>
<evidence type="ECO:0000256" key="1">
    <source>
        <dbReference type="SAM" id="MobiDB-lite"/>
    </source>
</evidence>
<name>A0A3N4HTH5_ASCIM</name>